<name>A0ACB5SNI3_9PEZI</name>
<sequence>MPSQTPQMSIVADELAPELQGQNSEGDKSSRSAPEPIDPKRQAFYTAYESPLQRFKAYRYHPQYSHSVSGGYRSLTYSHEIDPMKPICPFETAGGICNDSACDGQHFRAMSISEDKILVQLGIVNPGRTPEEQEQWRVGLKQVLKGLREDNVRDAESVAAAITKYRREFLQDPSRVLNI</sequence>
<dbReference type="EMBL" id="BSXG01000153">
    <property type="protein sequence ID" value="GME49363.1"/>
    <property type="molecule type" value="Genomic_DNA"/>
</dbReference>
<keyword evidence="2" id="KW-1185">Reference proteome</keyword>
<protein>
    <submittedName>
        <fullName evidence="1">Protein red1</fullName>
    </submittedName>
</protein>
<dbReference type="Proteomes" id="UP001165186">
    <property type="component" value="Unassembled WGS sequence"/>
</dbReference>
<reference evidence="1" key="1">
    <citation type="submission" date="2024-09" db="EMBL/GenBank/DDBJ databases">
        <title>Draft Genome Sequences of Neofusicoccum parvum.</title>
        <authorList>
            <person name="Ashida A."/>
            <person name="Camagna M."/>
            <person name="Tanaka A."/>
            <person name="Takemoto D."/>
        </authorList>
    </citation>
    <scope>NUCLEOTIDE SEQUENCE</scope>
    <source>
        <strain evidence="1">PPO83</strain>
    </source>
</reference>
<organism evidence="1 2">
    <name type="scientific">Neofusicoccum parvum</name>
    <dbReference type="NCBI Taxonomy" id="310453"/>
    <lineage>
        <taxon>Eukaryota</taxon>
        <taxon>Fungi</taxon>
        <taxon>Dikarya</taxon>
        <taxon>Ascomycota</taxon>
        <taxon>Pezizomycotina</taxon>
        <taxon>Dothideomycetes</taxon>
        <taxon>Dothideomycetes incertae sedis</taxon>
        <taxon>Botryosphaeriales</taxon>
        <taxon>Botryosphaeriaceae</taxon>
        <taxon>Neofusicoccum</taxon>
    </lineage>
</organism>
<gene>
    <name evidence="1" type="primary">g5648</name>
    <name evidence="1" type="ORF">NpPPO83_00005648</name>
</gene>
<proteinExistence type="predicted"/>
<evidence type="ECO:0000313" key="1">
    <source>
        <dbReference type="EMBL" id="GME49363.1"/>
    </source>
</evidence>
<evidence type="ECO:0000313" key="2">
    <source>
        <dbReference type="Proteomes" id="UP001165186"/>
    </source>
</evidence>
<accession>A0ACB5SNI3</accession>
<comment type="caution">
    <text evidence="1">The sequence shown here is derived from an EMBL/GenBank/DDBJ whole genome shotgun (WGS) entry which is preliminary data.</text>
</comment>